<keyword evidence="1" id="KW-0812">Transmembrane</keyword>
<keyword evidence="3" id="KW-1185">Reference proteome</keyword>
<name>A0A151TXY2_CAJCA</name>
<evidence type="ECO:0000313" key="2">
    <source>
        <dbReference type="EMBL" id="KYP71933.1"/>
    </source>
</evidence>
<dbReference type="Gramene" id="C.cajan_10895.t">
    <property type="protein sequence ID" value="C.cajan_10895.t"/>
    <property type="gene ID" value="C.cajan_10895"/>
</dbReference>
<sequence length="113" mass="12472">MCGFESRNSRQVHCFFDYRTGGSQHGLGDFGIITLSIVGSAIICAIGMACYVSFKYKRGNTANIGVAQRSTTTAISPTPTRVVKASSLEDEPLRAFHLAFQRPKHRSYLKQQI</sequence>
<evidence type="ECO:0000256" key="1">
    <source>
        <dbReference type="SAM" id="Phobius"/>
    </source>
</evidence>
<accession>A0A151TXY2</accession>
<dbReference type="Proteomes" id="UP000075243">
    <property type="component" value="Chromosome 3"/>
</dbReference>
<keyword evidence="1" id="KW-0472">Membrane</keyword>
<dbReference type="EMBL" id="CM003605">
    <property type="protein sequence ID" value="KYP71933.1"/>
    <property type="molecule type" value="Genomic_DNA"/>
</dbReference>
<dbReference type="AlphaFoldDB" id="A0A151TXY2"/>
<gene>
    <name evidence="2" type="ORF">KK1_011213</name>
</gene>
<evidence type="ECO:0000313" key="3">
    <source>
        <dbReference type="Proteomes" id="UP000075243"/>
    </source>
</evidence>
<keyword evidence="1" id="KW-1133">Transmembrane helix</keyword>
<reference evidence="2 3" key="1">
    <citation type="journal article" date="2012" name="Nat. Biotechnol.">
        <title>Draft genome sequence of pigeonpea (Cajanus cajan), an orphan legume crop of resource-poor farmers.</title>
        <authorList>
            <person name="Varshney R.K."/>
            <person name="Chen W."/>
            <person name="Li Y."/>
            <person name="Bharti A.K."/>
            <person name="Saxena R.K."/>
            <person name="Schlueter J.A."/>
            <person name="Donoghue M.T."/>
            <person name="Azam S."/>
            <person name="Fan G."/>
            <person name="Whaley A.M."/>
            <person name="Farmer A.D."/>
            <person name="Sheridan J."/>
            <person name="Iwata A."/>
            <person name="Tuteja R."/>
            <person name="Penmetsa R.V."/>
            <person name="Wu W."/>
            <person name="Upadhyaya H.D."/>
            <person name="Yang S.P."/>
            <person name="Shah T."/>
            <person name="Saxena K.B."/>
            <person name="Michael T."/>
            <person name="McCombie W.R."/>
            <person name="Yang B."/>
            <person name="Zhang G."/>
            <person name="Yang H."/>
            <person name="Wang J."/>
            <person name="Spillane C."/>
            <person name="Cook D.R."/>
            <person name="May G.D."/>
            <person name="Xu X."/>
            <person name="Jackson S.A."/>
        </authorList>
    </citation>
    <scope>NUCLEOTIDE SEQUENCE [LARGE SCALE GENOMIC DNA]</scope>
    <source>
        <strain evidence="3">cv. Asha</strain>
    </source>
</reference>
<feature type="transmembrane region" description="Helical" evidence="1">
    <location>
        <begin position="30"/>
        <end position="54"/>
    </location>
</feature>
<protein>
    <submittedName>
        <fullName evidence="2">Uncharacterized protein</fullName>
    </submittedName>
</protein>
<organism evidence="2 3">
    <name type="scientific">Cajanus cajan</name>
    <name type="common">Pigeon pea</name>
    <name type="synonym">Cajanus indicus</name>
    <dbReference type="NCBI Taxonomy" id="3821"/>
    <lineage>
        <taxon>Eukaryota</taxon>
        <taxon>Viridiplantae</taxon>
        <taxon>Streptophyta</taxon>
        <taxon>Embryophyta</taxon>
        <taxon>Tracheophyta</taxon>
        <taxon>Spermatophyta</taxon>
        <taxon>Magnoliopsida</taxon>
        <taxon>eudicotyledons</taxon>
        <taxon>Gunneridae</taxon>
        <taxon>Pentapetalae</taxon>
        <taxon>rosids</taxon>
        <taxon>fabids</taxon>
        <taxon>Fabales</taxon>
        <taxon>Fabaceae</taxon>
        <taxon>Papilionoideae</taxon>
        <taxon>50 kb inversion clade</taxon>
        <taxon>NPAAA clade</taxon>
        <taxon>indigoferoid/millettioid clade</taxon>
        <taxon>Phaseoleae</taxon>
        <taxon>Cajanus</taxon>
    </lineage>
</organism>
<proteinExistence type="predicted"/>